<feature type="non-terminal residue" evidence="3">
    <location>
        <position position="127"/>
    </location>
</feature>
<dbReference type="AlphaFoldDB" id="A0A4P9YKE3"/>
<dbReference type="GO" id="GO:0010181">
    <property type="term" value="F:FMN binding"/>
    <property type="evidence" value="ECO:0007669"/>
    <property type="project" value="InterPro"/>
</dbReference>
<protein>
    <recommendedName>
        <fullName evidence="2">Flavin reductase like domain-containing protein</fullName>
    </recommendedName>
</protein>
<organism evidence="3 4">
    <name type="scientific">Rozella allomycis (strain CSF55)</name>
    <dbReference type="NCBI Taxonomy" id="988480"/>
    <lineage>
        <taxon>Eukaryota</taxon>
        <taxon>Fungi</taxon>
        <taxon>Fungi incertae sedis</taxon>
        <taxon>Cryptomycota</taxon>
        <taxon>Cryptomycota incertae sedis</taxon>
        <taxon>Rozella</taxon>
    </lineage>
</organism>
<dbReference type="SUPFAM" id="SSF50475">
    <property type="entry name" value="FMN-binding split barrel"/>
    <property type="match status" value="1"/>
</dbReference>
<accession>A0A4P9YKE3</accession>
<dbReference type="Gene3D" id="2.30.110.10">
    <property type="entry name" value="Electron Transport, Fmn-binding Protein, Chain A"/>
    <property type="match status" value="1"/>
</dbReference>
<dbReference type="EMBL" id="ML005115">
    <property type="protein sequence ID" value="RKP20083.1"/>
    <property type="molecule type" value="Genomic_DNA"/>
</dbReference>
<evidence type="ECO:0000313" key="3">
    <source>
        <dbReference type="EMBL" id="RKP20083.1"/>
    </source>
</evidence>
<dbReference type="InterPro" id="IPR012349">
    <property type="entry name" value="Split_barrel_FMN-bd"/>
</dbReference>
<dbReference type="PANTHER" id="PTHR30466:SF1">
    <property type="entry name" value="FMN REDUCTASE (NADH) RUTF"/>
    <property type="match status" value="1"/>
</dbReference>
<sequence>AVVTTQFEGSLRAITVNSWNSVALAPIPVVSFCVKIPSRFYSMLAKSKSYSIHVLSEQNIAYSKLFATGSVREDTDERFSNINYVLHPITKLPVLENVMASLQCKTIKEVNIEDHMVIFGEVNDMEI</sequence>
<proteinExistence type="predicted"/>
<gene>
    <name evidence="3" type="ORF">ROZALSC1DRAFT_6904</name>
</gene>
<feature type="domain" description="Flavin reductase like" evidence="2">
    <location>
        <begin position="1"/>
        <end position="127"/>
    </location>
</feature>
<dbReference type="InterPro" id="IPR002563">
    <property type="entry name" value="Flavin_Rdtase-like_dom"/>
</dbReference>
<evidence type="ECO:0000256" key="1">
    <source>
        <dbReference type="ARBA" id="ARBA00023002"/>
    </source>
</evidence>
<dbReference type="SMART" id="SM00903">
    <property type="entry name" value="Flavin_Reduct"/>
    <property type="match status" value="1"/>
</dbReference>
<evidence type="ECO:0000259" key="2">
    <source>
        <dbReference type="SMART" id="SM00903"/>
    </source>
</evidence>
<dbReference type="InterPro" id="IPR050268">
    <property type="entry name" value="NADH-dep_flavin_reductase"/>
</dbReference>
<dbReference type="Pfam" id="PF01613">
    <property type="entry name" value="Flavin_Reduct"/>
    <property type="match status" value="1"/>
</dbReference>
<keyword evidence="1" id="KW-0560">Oxidoreductase</keyword>
<feature type="non-terminal residue" evidence="3">
    <location>
        <position position="1"/>
    </location>
</feature>
<dbReference type="PANTHER" id="PTHR30466">
    <property type="entry name" value="FLAVIN REDUCTASE"/>
    <property type="match status" value="1"/>
</dbReference>
<reference evidence="4" key="1">
    <citation type="journal article" date="2018" name="Nat. Microbiol.">
        <title>Leveraging single-cell genomics to expand the fungal tree of life.</title>
        <authorList>
            <person name="Ahrendt S.R."/>
            <person name="Quandt C.A."/>
            <person name="Ciobanu D."/>
            <person name="Clum A."/>
            <person name="Salamov A."/>
            <person name="Andreopoulos B."/>
            <person name="Cheng J.F."/>
            <person name="Woyke T."/>
            <person name="Pelin A."/>
            <person name="Henrissat B."/>
            <person name="Reynolds N.K."/>
            <person name="Benny G.L."/>
            <person name="Smith M.E."/>
            <person name="James T.Y."/>
            <person name="Grigoriev I.V."/>
        </authorList>
    </citation>
    <scope>NUCLEOTIDE SEQUENCE [LARGE SCALE GENOMIC DNA]</scope>
    <source>
        <strain evidence="4">CSF55</strain>
    </source>
</reference>
<name>A0A4P9YKE3_ROZAC</name>
<dbReference type="Proteomes" id="UP000281549">
    <property type="component" value="Unassembled WGS sequence"/>
</dbReference>
<dbReference type="GO" id="GO:0042602">
    <property type="term" value="F:riboflavin reductase (NADPH) activity"/>
    <property type="evidence" value="ECO:0007669"/>
    <property type="project" value="TreeGrafter"/>
</dbReference>
<evidence type="ECO:0000313" key="4">
    <source>
        <dbReference type="Proteomes" id="UP000281549"/>
    </source>
</evidence>